<sequence length="320" mass="35923">MPSSTLDDLADAYVCVSAGNAVVLEQFHAFATLLERAQIPFVVIKGLDVLVRFYGIRGTRPLSDVDLLVHDTDLAAIDTILTEAGYTGQIDGNPCYASPGNGLSFDIVTTLWYLDEQGLNDVWTAARAHKLPPRTVRLLVADDLLIHLTAYAILHRGALTPAWEQDLRLLLLHEPIDWIAVTRKARQYSLSIPLLHGLTYLHHRKPMLPIPDAVLQAMAPAGYVEHSLYRLLQRLVTNQPIPELGHVLLWLTRPTGKKWPWLRRTLFPSKTFLGYRYGAAAARTPLVTRCRRVISLGWAILTLATRIVRRLLQWPVRAST</sequence>
<organism evidence="1 2">
    <name type="scientific">Nitrospira lenta</name>
    <dbReference type="NCBI Taxonomy" id="1436998"/>
    <lineage>
        <taxon>Bacteria</taxon>
        <taxon>Pseudomonadati</taxon>
        <taxon>Nitrospirota</taxon>
        <taxon>Nitrospiria</taxon>
        <taxon>Nitrospirales</taxon>
        <taxon>Nitrospiraceae</taxon>
        <taxon>Nitrospira</taxon>
    </lineage>
</organism>
<evidence type="ECO:0000313" key="1">
    <source>
        <dbReference type="EMBL" id="SPP65490.1"/>
    </source>
</evidence>
<dbReference type="AlphaFoldDB" id="A0A330LET0"/>
<dbReference type="InParanoid" id="A0A330LET0"/>
<keyword evidence="2" id="KW-1185">Reference proteome</keyword>
<dbReference type="Gene3D" id="3.30.460.40">
    <property type="match status" value="1"/>
</dbReference>
<dbReference type="Proteomes" id="UP000248168">
    <property type="component" value="Unassembled WGS sequence"/>
</dbReference>
<reference evidence="2" key="1">
    <citation type="submission" date="2018-04" db="EMBL/GenBank/DDBJ databases">
        <authorList>
            <person name="Lucker S."/>
            <person name="Sakoula D."/>
        </authorList>
    </citation>
    <scope>NUCLEOTIDE SEQUENCE [LARGE SCALE GENOMIC DNA]</scope>
</reference>
<evidence type="ECO:0000313" key="2">
    <source>
        <dbReference type="Proteomes" id="UP000248168"/>
    </source>
</evidence>
<gene>
    <name evidence="1" type="ORF">NITLEN_30404</name>
</gene>
<name>A0A330LET0_9BACT</name>
<dbReference type="RefSeq" id="WP_121989764.1">
    <property type="nucleotide sequence ID" value="NZ_OUNR01000016.1"/>
</dbReference>
<dbReference type="EMBL" id="OUNR01000016">
    <property type="protein sequence ID" value="SPP65490.1"/>
    <property type="molecule type" value="Genomic_DNA"/>
</dbReference>
<proteinExistence type="predicted"/>
<accession>A0A330LET0</accession>
<protein>
    <recommendedName>
        <fullName evidence="3">Nucleotidyltransferase family protein</fullName>
    </recommendedName>
</protein>
<dbReference type="InterPro" id="IPR039498">
    <property type="entry name" value="NTP_transf_5"/>
</dbReference>
<dbReference type="Pfam" id="PF14907">
    <property type="entry name" value="NTP_transf_5"/>
    <property type="match status" value="1"/>
</dbReference>
<evidence type="ECO:0008006" key="3">
    <source>
        <dbReference type="Google" id="ProtNLM"/>
    </source>
</evidence>
<dbReference type="OrthoDB" id="60336at2"/>